<evidence type="ECO:0000256" key="1">
    <source>
        <dbReference type="SAM" id="MobiDB-lite"/>
    </source>
</evidence>
<dbReference type="GO" id="GO:0033615">
    <property type="term" value="P:mitochondrial proton-transporting ATP synthase complex assembly"/>
    <property type="evidence" value="ECO:0007669"/>
    <property type="project" value="InterPro"/>
</dbReference>
<feature type="region of interest" description="Disordered" evidence="1">
    <location>
        <begin position="19"/>
        <end position="45"/>
    </location>
</feature>
<reference evidence="2" key="2">
    <citation type="submission" date="2023-05" db="EMBL/GenBank/DDBJ databases">
        <authorList>
            <consortium name="Lawrence Berkeley National Laboratory"/>
            <person name="Steindorff A."/>
            <person name="Hensen N."/>
            <person name="Bonometti L."/>
            <person name="Westerberg I."/>
            <person name="Brannstrom I.O."/>
            <person name="Guillou S."/>
            <person name="Cros-Aarteil S."/>
            <person name="Calhoun S."/>
            <person name="Haridas S."/>
            <person name="Kuo A."/>
            <person name="Mondo S."/>
            <person name="Pangilinan J."/>
            <person name="Riley R."/>
            <person name="Labutti K."/>
            <person name="Andreopoulos B."/>
            <person name="Lipzen A."/>
            <person name="Chen C."/>
            <person name="Yanf M."/>
            <person name="Daum C."/>
            <person name="Ng V."/>
            <person name="Clum A."/>
            <person name="Ohm R."/>
            <person name="Martin F."/>
            <person name="Silar P."/>
            <person name="Natvig D."/>
            <person name="Lalanne C."/>
            <person name="Gautier V."/>
            <person name="Ament-Velasquez S.L."/>
            <person name="Kruys A."/>
            <person name="Hutchinson M.I."/>
            <person name="Powell A.J."/>
            <person name="Barry K."/>
            <person name="Miller A.N."/>
            <person name="Grigoriev I.V."/>
            <person name="Debuchy R."/>
            <person name="Gladieux P."/>
            <person name="Thoren M.H."/>
            <person name="Johannesson H."/>
        </authorList>
    </citation>
    <scope>NUCLEOTIDE SEQUENCE</scope>
    <source>
        <strain evidence="2">CBS 359.72</strain>
    </source>
</reference>
<evidence type="ECO:0000313" key="2">
    <source>
        <dbReference type="EMBL" id="KAK4245805.1"/>
    </source>
</evidence>
<dbReference type="EMBL" id="MU857690">
    <property type="protein sequence ID" value="KAK4245805.1"/>
    <property type="molecule type" value="Genomic_DNA"/>
</dbReference>
<protein>
    <submittedName>
        <fullName evidence="2">Uncharacterized protein</fullName>
    </submittedName>
</protein>
<gene>
    <name evidence="2" type="ORF">C7999DRAFT_16010</name>
</gene>
<feature type="compositionally biased region" description="Low complexity" evidence="1">
    <location>
        <begin position="19"/>
        <end position="28"/>
    </location>
</feature>
<organism evidence="2 3">
    <name type="scientific">Corynascus novoguineensis</name>
    <dbReference type="NCBI Taxonomy" id="1126955"/>
    <lineage>
        <taxon>Eukaryota</taxon>
        <taxon>Fungi</taxon>
        <taxon>Dikarya</taxon>
        <taxon>Ascomycota</taxon>
        <taxon>Pezizomycotina</taxon>
        <taxon>Sordariomycetes</taxon>
        <taxon>Sordariomycetidae</taxon>
        <taxon>Sordariales</taxon>
        <taxon>Chaetomiaceae</taxon>
        <taxon>Corynascus</taxon>
    </lineage>
</organism>
<keyword evidence="3" id="KW-1185">Reference proteome</keyword>
<dbReference type="PANTHER" id="PTHR28015">
    <property type="entry name" value="ATP SYNTHASE ASSEMBLY FACTOR FMC1, MITOCHONDRIAL"/>
    <property type="match status" value="1"/>
</dbReference>
<dbReference type="GO" id="GO:0005759">
    <property type="term" value="C:mitochondrial matrix"/>
    <property type="evidence" value="ECO:0007669"/>
    <property type="project" value="TreeGrafter"/>
</dbReference>
<dbReference type="AlphaFoldDB" id="A0AAN7CPD4"/>
<evidence type="ECO:0000313" key="3">
    <source>
        <dbReference type="Proteomes" id="UP001303647"/>
    </source>
</evidence>
<dbReference type="Proteomes" id="UP001303647">
    <property type="component" value="Unassembled WGS sequence"/>
</dbReference>
<proteinExistence type="predicted"/>
<dbReference type="InterPro" id="IPR039196">
    <property type="entry name" value="Fmc1"/>
</dbReference>
<name>A0AAN7CPD4_9PEZI</name>
<dbReference type="Pfam" id="PF13233">
    <property type="entry name" value="Complex1_LYR_2"/>
    <property type="match status" value="1"/>
</dbReference>
<dbReference type="PANTHER" id="PTHR28015:SF1">
    <property type="entry name" value="ATP SYNTHASE ASSEMBLY FACTOR FMC1, MITOCHONDRIAL"/>
    <property type="match status" value="1"/>
</dbReference>
<sequence length="120" mass="13638">MATRLRSLYRSLLRELPPRPVLSSPRAPLHQRLRDNFQQPTTTTNATTTATAELRAAQAEQYLAYLRAQRTYVTLLERYNPGMGMDEEERVRLTARRVGMDLPVEYDGADSVEGGEEGKK</sequence>
<comment type="caution">
    <text evidence="2">The sequence shown here is derived from an EMBL/GenBank/DDBJ whole genome shotgun (WGS) entry which is preliminary data.</text>
</comment>
<accession>A0AAN7CPD4</accession>
<reference evidence="2" key="1">
    <citation type="journal article" date="2023" name="Mol. Phylogenet. Evol.">
        <title>Genome-scale phylogeny and comparative genomics of the fungal order Sordariales.</title>
        <authorList>
            <person name="Hensen N."/>
            <person name="Bonometti L."/>
            <person name="Westerberg I."/>
            <person name="Brannstrom I.O."/>
            <person name="Guillou S."/>
            <person name="Cros-Aarteil S."/>
            <person name="Calhoun S."/>
            <person name="Haridas S."/>
            <person name="Kuo A."/>
            <person name="Mondo S."/>
            <person name="Pangilinan J."/>
            <person name="Riley R."/>
            <person name="LaButti K."/>
            <person name="Andreopoulos B."/>
            <person name="Lipzen A."/>
            <person name="Chen C."/>
            <person name="Yan M."/>
            <person name="Daum C."/>
            <person name="Ng V."/>
            <person name="Clum A."/>
            <person name="Steindorff A."/>
            <person name="Ohm R.A."/>
            <person name="Martin F."/>
            <person name="Silar P."/>
            <person name="Natvig D.O."/>
            <person name="Lalanne C."/>
            <person name="Gautier V."/>
            <person name="Ament-Velasquez S.L."/>
            <person name="Kruys A."/>
            <person name="Hutchinson M.I."/>
            <person name="Powell A.J."/>
            <person name="Barry K."/>
            <person name="Miller A.N."/>
            <person name="Grigoriev I.V."/>
            <person name="Debuchy R."/>
            <person name="Gladieux P."/>
            <person name="Hiltunen Thoren M."/>
            <person name="Johannesson H."/>
        </authorList>
    </citation>
    <scope>NUCLEOTIDE SEQUENCE</scope>
    <source>
        <strain evidence="2">CBS 359.72</strain>
    </source>
</reference>